<dbReference type="InterPro" id="IPR037185">
    <property type="entry name" value="EmrE-like"/>
</dbReference>
<feature type="transmembrane region" description="Helical" evidence="6">
    <location>
        <begin position="253"/>
        <end position="273"/>
    </location>
</feature>
<dbReference type="PANTHER" id="PTHR22911:SF6">
    <property type="entry name" value="SOLUTE CARRIER FAMILY 35 MEMBER G1"/>
    <property type="match status" value="1"/>
</dbReference>
<reference evidence="9" key="1">
    <citation type="journal article" date="2019" name="Int. J. Syst. Evol. Microbiol.">
        <title>The Global Catalogue of Microorganisms (GCM) 10K type strain sequencing project: providing services to taxonomists for standard genome sequencing and annotation.</title>
        <authorList>
            <consortium name="The Broad Institute Genomics Platform"/>
            <consortium name="The Broad Institute Genome Sequencing Center for Infectious Disease"/>
            <person name="Wu L."/>
            <person name="Ma J."/>
        </authorList>
    </citation>
    <scope>NUCLEOTIDE SEQUENCE [LARGE SCALE GENOMIC DNA]</scope>
    <source>
        <strain evidence="9">CGMCC 1.12478</strain>
    </source>
</reference>
<evidence type="ECO:0000313" key="8">
    <source>
        <dbReference type="EMBL" id="GGC18273.1"/>
    </source>
</evidence>
<comment type="caution">
    <text evidence="8">The sequence shown here is derived from an EMBL/GenBank/DDBJ whole genome shotgun (WGS) entry which is preliminary data.</text>
</comment>
<feature type="transmembrane region" description="Helical" evidence="6">
    <location>
        <begin position="145"/>
        <end position="161"/>
    </location>
</feature>
<accession>A0ABQ1L2N2</accession>
<dbReference type="Proteomes" id="UP000645462">
    <property type="component" value="Unassembled WGS sequence"/>
</dbReference>
<proteinExistence type="inferred from homology"/>
<dbReference type="SUPFAM" id="SSF103481">
    <property type="entry name" value="Multidrug resistance efflux transporter EmrE"/>
    <property type="match status" value="2"/>
</dbReference>
<feature type="transmembrane region" description="Helical" evidence="6">
    <location>
        <begin position="173"/>
        <end position="193"/>
    </location>
</feature>
<keyword evidence="9" id="KW-1185">Reference proteome</keyword>
<dbReference type="Pfam" id="PF00892">
    <property type="entry name" value="EamA"/>
    <property type="match status" value="1"/>
</dbReference>
<feature type="transmembrane region" description="Helical" evidence="6">
    <location>
        <begin position="60"/>
        <end position="82"/>
    </location>
</feature>
<gene>
    <name evidence="8" type="ORF">GCM10011363_38640</name>
</gene>
<feature type="transmembrane region" description="Helical" evidence="6">
    <location>
        <begin position="285"/>
        <end position="302"/>
    </location>
</feature>
<feature type="transmembrane region" description="Helical" evidence="6">
    <location>
        <begin position="205"/>
        <end position="224"/>
    </location>
</feature>
<evidence type="ECO:0000256" key="5">
    <source>
        <dbReference type="ARBA" id="ARBA00023136"/>
    </source>
</evidence>
<evidence type="ECO:0000256" key="1">
    <source>
        <dbReference type="ARBA" id="ARBA00004141"/>
    </source>
</evidence>
<evidence type="ECO:0000256" key="4">
    <source>
        <dbReference type="ARBA" id="ARBA00022989"/>
    </source>
</evidence>
<protein>
    <submittedName>
        <fullName evidence="8">Membrane protein</fullName>
    </submittedName>
</protein>
<organism evidence="8 9">
    <name type="scientific">Marivita lacus</name>
    <dbReference type="NCBI Taxonomy" id="1323742"/>
    <lineage>
        <taxon>Bacteria</taxon>
        <taxon>Pseudomonadati</taxon>
        <taxon>Pseudomonadota</taxon>
        <taxon>Alphaproteobacteria</taxon>
        <taxon>Rhodobacterales</taxon>
        <taxon>Roseobacteraceae</taxon>
        <taxon>Marivita</taxon>
    </lineage>
</organism>
<feature type="transmembrane region" description="Helical" evidence="6">
    <location>
        <begin position="308"/>
        <end position="325"/>
    </location>
</feature>
<sequence>MQVAFWPDLSGHPAYACIMTTLTDSHIARGITLVCIGVFAISINDMLIKMLSDGYPLHQIVFTRTAIGIILSFVMLHLEGGLSLLRTNRPSLHILRGLTLVAANMTFFASLAVLPLGLTTALFFVGPLFITLFSFLFLGEKVGPLRLGAIVFGFMGVIVMQEPWSDGSEYGPPWLFALPVIAASLYAAMAVMTRALGVKSTAAALTIYNQVMFLVVSSLFYLLVGQGQADPGPDAPSLHFLLRAWTWPSQQDWPLFILTGVCNGIIAYCITAAYRMAPSASIAPFEYIGLPLAIFWGWLFFAEWPTPSIWTGCAMILGAGLFVFLRERRKGKVIVPKRPGGHMR</sequence>
<keyword evidence="4 6" id="KW-1133">Transmembrane helix</keyword>
<evidence type="ECO:0000313" key="9">
    <source>
        <dbReference type="Proteomes" id="UP000645462"/>
    </source>
</evidence>
<keyword evidence="3 6" id="KW-0812">Transmembrane</keyword>
<evidence type="ECO:0000256" key="3">
    <source>
        <dbReference type="ARBA" id="ARBA00022692"/>
    </source>
</evidence>
<name>A0ABQ1L2N2_9RHOB</name>
<comment type="similarity">
    <text evidence="2">Belongs to the drug/metabolite transporter (DMT) superfamily. 10 TMS drug/metabolite exporter (DME) (TC 2.A.7.3) family.</text>
</comment>
<dbReference type="PANTHER" id="PTHR22911">
    <property type="entry name" value="ACYL-MALONYL CONDENSING ENZYME-RELATED"/>
    <property type="match status" value="1"/>
</dbReference>
<feature type="transmembrane region" description="Helical" evidence="6">
    <location>
        <begin position="27"/>
        <end position="48"/>
    </location>
</feature>
<dbReference type="InterPro" id="IPR000620">
    <property type="entry name" value="EamA_dom"/>
</dbReference>
<evidence type="ECO:0000256" key="6">
    <source>
        <dbReference type="SAM" id="Phobius"/>
    </source>
</evidence>
<feature type="transmembrane region" description="Helical" evidence="6">
    <location>
        <begin position="120"/>
        <end position="138"/>
    </location>
</feature>
<dbReference type="EMBL" id="BMFC01000014">
    <property type="protein sequence ID" value="GGC18273.1"/>
    <property type="molecule type" value="Genomic_DNA"/>
</dbReference>
<evidence type="ECO:0000259" key="7">
    <source>
        <dbReference type="Pfam" id="PF00892"/>
    </source>
</evidence>
<evidence type="ECO:0000256" key="2">
    <source>
        <dbReference type="ARBA" id="ARBA00009853"/>
    </source>
</evidence>
<comment type="subcellular location">
    <subcellularLocation>
        <location evidence="1">Membrane</location>
        <topology evidence="1">Multi-pass membrane protein</topology>
    </subcellularLocation>
</comment>
<dbReference type="Gene3D" id="1.10.3730.20">
    <property type="match status" value="1"/>
</dbReference>
<feature type="domain" description="EamA" evidence="7">
    <location>
        <begin position="29"/>
        <end position="160"/>
    </location>
</feature>
<feature type="transmembrane region" description="Helical" evidence="6">
    <location>
        <begin position="94"/>
        <end position="114"/>
    </location>
</feature>
<keyword evidence="5 6" id="KW-0472">Membrane</keyword>